<dbReference type="GO" id="GO:1990904">
    <property type="term" value="C:ribonucleoprotein complex"/>
    <property type="evidence" value="ECO:0007669"/>
    <property type="project" value="UniProtKB-KW"/>
</dbReference>
<keyword evidence="5" id="KW-1185">Reference proteome</keyword>
<accession>A0A485NN92</accession>
<feature type="non-terminal residue" evidence="4">
    <location>
        <position position="1"/>
    </location>
</feature>
<proteinExistence type="predicted"/>
<dbReference type="Gene3D" id="3.30.1330.30">
    <property type="match status" value="1"/>
</dbReference>
<dbReference type="GO" id="GO:0005840">
    <property type="term" value="C:ribosome"/>
    <property type="evidence" value="ECO:0007669"/>
    <property type="project" value="UniProtKB-KW"/>
</dbReference>
<dbReference type="Proteomes" id="UP000386466">
    <property type="component" value="Unassembled WGS sequence"/>
</dbReference>
<gene>
    <name evidence="4" type="ORF">LYPA_23C002272</name>
</gene>
<evidence type="ECO:0000256" key="1">
    <source>
        <dbReference type="ARBA" id="ARBA00022980"/>
    </source>
</evidence>
<keyword evidence="2" id="KW-0687">Ribonucleoprotein</keyword>
<dbReference type="InterPro" id="IPR004038">
    <property type="entry name" value="Ribosomal_eL8/eL30/eS12/Gad45"/>
</dbReference>
<name>A0A485NN92_LYNPA</name>
<dbReference type="InterPro" id="IPR039109">
    <property type="entry name" value="Ribosomal_eL30-like"/>
</dbReference>
<dbReference type="EMBL" id="CAAGRJ010020886">
    <property type="protein sequence ID" value="VFV35271.1"/>
    <property type="molecule type" value="Genomic_DNA"/>
</dbReference>
<dbReference type="GO" id="GO:0003723">
    <property type="term" value="F:RNA binding"/>
    <property type="evidence" value="ECO:0007669"/>
    <property type="project" value="InterPro"/>
</dbReference>
<evidence type="ECO:0000313" key="4">
    <source>
        <dbReference type="EMBL" id="VFV35271.1"/>
    </source>
</evidence>
<dbReference type="Pfam" id="PF01248">
    <property type="entry name" value="Ribosomal_L7Ae"/>
    <property type="match status" value="1"/>
</dbReference>
<evidence type="ECO:0000313" key="5">
    <source>
        <dbReference type="Proteomes" id="UP000386466"/>
    </source>
</evidence>
<dbReference type="AlphaFoldDB" id="A0A485NN92"/>
<evidence type="ECO:0000259" key="3">
    <source>
        <dbReference type="Pfam" id="PF01248"/>
    </source>
</evidence>
<dbReference type="PANTHER" id="PTHR11449">
    <property type="entry name" value="RIBOSOMAL PROTEIN L30"/>
    <property type="match status" value="1"/>
</dbReference>
<organism evidence="4 5">
    <name type="scientific">Lynx pardinus</name>
    <name type="common">Iberian lynx</name>
    <name type="synonym">Felis pardina</name>
    <dbReference type="NCBI Taxonomy" id="191816"/>
    <lineage>
        <taxon>Eukaryota</taxon>
        <taxon>Metazoa</taxon>
        <taxon>Chordata</taxon>
        <taxon>Craniata</taxon>
        <taxon>Vertebrata</taxon>
        <taxon>Euteleostomi</taxon>
        <taxon>Mammalia</taxon>
        <taxon>Eutheria</taxon>
        <taxon>Laurasiatheria</taxon>
        <taxon>Carnivora</taxon>
        <taxon>Feliformia</taxon>
        <taxon>Felidae</taxon>
        <taxon>Felinae</taxon>
        <taxon>Lynx</taxon>
    </lineage>
</organism>
<keyword evidence="1 4" id="KW-0689">Ribosomal protein</keyword>
<sequence length="72" mass="8112">GDNKVYPLSEMIRQGKEKLVILTNNCPVLRKSEIDYYVMLAKTGVQHYSGNTVEMGTASGKYIRYTLAIIDL</sequence>
<evidence type="ECO:0000256" key="2">
    <source>
        <dbReference type="ARBA" id="ARBA00023274"/>
    </source>
</evidence>
<feature type="domain" description="Ribosomal protein eL8/eL30/eS12/Gadd45" evidence="3">
    <location>
        <begin position="10"/>
        <end position="70"/>
    </location>
</feature>
<dbReference type="InterPro" id="IPR029064">
    <property type="entry name" value="Ribosomal_eL30-like_sf"/>
</dbReference>
<dbReference type="SUPFAM" id="SSF55315">
    <property type="entry name" value="L30e-like"/>
    <property type="match status" value="1"/>
</dbReference>
<reference evidence="4 5" key="1">
    <citation type="submission" date="2019-01" db="EMBL/GenBank/DDBJ databases">
        <authorList>
            <person name="Alioto T."/>
            <person name="Alioto T."/>
        </authorList>
    </citation>
    <scope>NUCLEOTIDE SEQUENCE [LARGE SCALE GENOMIC DNA]</scope>
</reference>
<protein>
    <submittedName>
        <fullName evidence="4">60s ribosomal protein l30</fullName>
    </submittedName>
</protein>
<feature type="non-terminal residue" evidence="4">
    <location>
        <position position="72"/>
    </location>
</feature>